<evidence type="ECO:0000313" key="3">
    <source>
        <dbReference type="Proteomes" id="UP001497382"/>
    </source>
</evidence>
<evidence type="ECO:0000256" key="1">
    <source>
        <dbReference type="SAM" id="MobiDB-lite"/>
    </source>
</evidence>
<dbReference type="Proteomes" id="UP001497382">
    <property type="component" value="Unassembled WGS sequence"/>
</dbReference>
<evidence type="ECO:0000313" key="2">
    <source>
        <dbReference type="EMBL" id="CAL1268511.1"/>
    </source>
</evidence>
<dbReference type="EMBL" id="CAXIEN010000034">
    <property type="protein sequence ID" value="CAL1268511.1"/>
    <property type="molecule type" value="Genomic_DNA"/>
</dbReference>
<gene>
    <name evidence="2" type="ORF">LARSCL_LOCUS4206</name>
</gene>
<feature type="region of interest" description="Disordered" evidence="1">
    <location>
        <begin position="170"/>
        <end position="196"/>
    </location>
</feature>
<protein>
    <submittedName>
        <fullName evidence="2">Uncharacterized protein</fullName>
    </submittedName>
</protein>
<organism evidence="2 3">
    <name type="scientific">Larinioides sclopetarius</name>
    <dbReference type="NCBI Taxonomy" id="280406"/>
    <lineage>
        <taxon>Eukaryota</taxon>
        <taxon>Metazoa</taxon>
        <taxon>Ecdysozoa</taxon>
        <taxon>Arthropoda</taxon>
        <taxon>Chelicerata</taxon>
        <taxon>Arachnida</taxon>
        <taxon>Araneae</taxon>
        <taxon>Araneomorphae</taxon>
        <taxon>Entelegynae</taxon>
        <taxon>Araneoidea</taxon>
        <taxon>Araneidae</taxon>
        <taxon>Larinioides</taxon>
    </lineage>
</organism>
<comment type="caution">
    <text evidence="2">The sequence shown here is derived from an EMBL/GenBank/DDBJ whole genome shotgun (WGS) entry which is preliminary data.</text>
</comment>
<proteinExistence type="predicted"/>
<reference evidence="2 3" key="1">
    <citation type="submission" date="2024-04" db="EMBL/GenBank/DDBJ databases">
        <authorList>
            <person name="Rising A."/>
            <person name="Reimegard J."/>
            <person name="Sonavane S."/>
            <person name="Akerstrom W."/>
            <person name="Nylinder S."/>
            <person name="Hedman E."/>
            <person name="Kallberg Y."/>
        </authorList>
    </citation>
    <scope>NUCLEOTIDE SEQUENCE [LARGE SCALE GENOMIC DNA]</scope>
</reference>
<name>A0AAV1ZDU1_9ARAC</name>
<dbReference type="AlphaFoldDB" id="A0AAV1ZDU1"/>
<accession>A0AAV1ZDU1</accession>
<keyword evidence="3" id="KW-1185">Reference proteome</keyword>
<sequence>MDTTHRNMVQYKYGRDYLLQLRLHPLSLQKPDNLKNHDIVKEKLYLHQLNFGTGSQNAHTSYPCSYTDFQMPLKDSENVLRYHHSIPECFSRNCASYIAGRKSNIGMHSKLSKSRQLYIPDYVNSMQKLQVQSDYEDFLHDDIYSSNVPWLKQCCSFSGEAWNCQNRQSGHEASSKSSFEGSSKSKKKPLPIIDPKNGKNILDGICEVSKTSQENIISEGNGDSETNSDGVLVSELNKQPDHNECSSSEINNGTENATQNLSDIEYSCLSQISDSSYQNSSCKDKGTCEDHGNNISTMFKNGNNVQKCDFDVKEICRKNC</sequence>